<dbReference type="InterPro" id="IPR039486">
    <property type="entry name" value="Mug56/Spo71_PH"/>
</dbReference>
<dbReference type="Pfam" id="PF23207">
    <property type="entry name" value="PH_SPO71"/>
    <property type="match status" value="1"/>
</dbReference>
<dbReference type="InterPro" id="IPR001849">
    <property type="entry name" value="PH_domain"/>
</dbReference>
<dbReference type="Proteomes" id="UP001201262">
    <property type="component" value="Unassembled WGS sequence"/>
</dbReference>
<feature type="domain" description="PH" evidence="2">
    <location>
        <begin position="854"/>
        <end position="1024"/>
    </location>
</feature>
<dbReference type="SMART" id="SM00233">
    <property type="entry name" value="PH"/>
    <property type="match status" value="2"/>
</dbReference>
<dbReference type="AlphaFoldDB" id="A0AAD4PUD7"/>
<name>A0AAD4PUD7_9EURO</name>
<sequence>MVDRPDGQPETSNDVSHITQDESEQYHGLDPTSYTAQRLRHASAHHLHLTTRRYFIGPVPDDWIHSHRKSWYRSRLNVKDYTARGTTLSTKTTSFNQVAQHYASLDGDANTVDESPGESNDAAPESEPEDTQPRPTPSIPISRKSTRNDSDGEDSNSDATIRGTVYPQSTNTMMSGSFVTARESLPLESSSTYMSSRNYTMQEYSAAPANGNPDPALPESSDRHASQRSTAVPSARDASSTTSLIPHEDKNKAKTKAKSSAVSVSNLHSQEPQPHDIQESNTVNISDRARGRLARYNVGDNVFDRQQRIRTRIERTQNKISAHRPHWSKESEGEMVRAQKMLVRVEEAPNELPPDYSENESLRMETREIAKWREYIVVCRKASDEYAPFTLKMYKSRVIQDIEKSTRSAYYEVPLNSKRTRVNLYSTLDKTVVMWHPHKRGTRIYIIRPRSSAHAVEWYTFIRQALGWHRPTSLLINVPDLSISLIFRDPFDQTRLTDEAPSDDDRVNQSKERLAADAITSQCITLLKERSEWSQVLEGWSKTTKMGLAWKRFDRLEWVHGPNEGHMYGTIAMQSTHDLELRPKHHYPSTVRNSQEVTDEPIPVEGFLTRLTSQSGSQQRMGRKFNKRQYFYTQDHFLCFCRPAKAIPPHPSDGHLDRDSMPSNEELSRQLSSRFTVDPFPVQDNQIAWLDNGNQEFIRRQDENALAHYKRSIQNLTNADGLIDLCQVRSIQSLQSRDVPQQGEQNTDSTNQDETNCIFELIFHNDLVLNLQAHDNEKRDDWVKRLEALRQYWTARSRADANELRNIRQRNLKVLDIDERTESILGQFASKWEVRRAQASPHLYNMCHITGCRPIKISGQLYRKPRRHSTFHRCQVILTSGQLLIFQDTLRRRSGVEIPHVHKEQVATFDLQDCYVYSGILTESDLLYANQTFDNHYPGHHALPRIYLSQDGWTSRDEDTAICFVIWHPTHKSLFRASEVKGGKTNKMIRQVSALGVPGRSIVFKARSRIERDRWVLGIESEIDRLQEERGEDVRIV</sequence>
<dbReference type="InterPro" id="IPR029217">
    <property type="entry name" value="Spo7_2_N"/>
</dbReference>
<dbReference type="Pfam" id="PF15407">
    <property type="entry name" value="Spo7_2_N"/>
    <property type="match status" value="1"/>
</dbReference>
<dbReference type="PROSITE" id="PS50003">
    <property type="entry name" value="PH_DOMAIN"/>
    <property type="match status" value="2"/>
</dbReference>
<feature type="compositionally biased region" description="Polar residues" evidence="1">
    <location>
        <begin position="9"/>
        <end position="18"/>
    </location>
</feature>
<dbReference type="GO" id="GO:1902657">
    <property type="term" value="P:protein localization to prospore membrane"/>
    <property type="evidence" value="ECO:0007669"/>
    <property type="project" value="InterPro"/>
</dbReference>
<keyword evidence="4" id="KW-1185">Reference proteome</keyword>
<dbReference type="PANTHER" id="PTHR28076">
    <property type="entry name" value="SPORULATION-SPECIFIC PROTEIN 71"/>
    <property type="match status" value="1"/>
</dbReference>
<evidence type="ECO:0000256" key="1">
    <source>
        <dbReference type="SAM" id="MobiDB-lite"/>
    </source>
</evidence>
<feature type="region of interest" description="Disordered" evidence="1">
    <location>
        <begin position="650"/>
        <end position="670"/>
    </location>
</feature>
<dbReference type="PANTHER" id="PTHR28076:SF1">
    <property type="entry name" value="PROSPORE MEMBRANE ADAPTER PROTEIN SPO71"/>
    <property type="match status" value="1"/>
</dbReference>
<feature type="region of interest" description="Disordered" evidence="1">
    <location>
        <begin position="1"/>
        <end position="28"/>
    </location>
</feature>
<dbReference type="Pfam" id="PF15404">
    <property type="entry name" value="PH_4"/>
    <property type="match status" value="1"/>
</dbReference>
<dbReference type="SUPFAM" id="SSF50729">
    <property type="entry name" value="PH domain-like"/>
    <property type="match status" value="2"/>
</dbReference>
<dbReference type="SMART" id="SM01316">
    <property type="entry name" value="Spo7_2_N"/>
    <property type="match status" value="1"/>
</dbReference>
<feature type="region of interest" description="Disordered" evidence="1">
    <location>
        <begin position="205"/>
        <end position="288"/>
    </location>
</feature>
<protein>
    <submittedName>
        <fullName evidence="3">PH domain protein</fullName>
    </submittedName>
</protein>
<dbReference type="InterPro" id="IPR011993">
    <property type="entry name" value="PH-like_dom_sf"/>
</dbReference>
<proteinExistence type="predicted"/>
<feature type="compositionally biased region" description="Polar residues" evidence="1">
    <location>
        <begin position="661"/>
        <end position="670"/>
    </location>
</feature>
<dbReference type="RefSeq" id="XP_046070133.1">
    <property type="nucleotide sequence ID" value="XM_046216474.1"/>
</dbReference>
<evidence type="ECO:0000313" key="4">
    <source>
        <dbReference type="Proteomes" id="UP001201262"/>
    </source>
</evidence>
<dbReference type="InterPro" id="IPR040345">
    <property type="entry name" value="Mug56/Spo71"/>
</dbReference>
<comment type="caution">
    <text evidence="3">The sequence shown here is derived from an EMBL/GenBank/DDBJ whole genome shotgun (WGS) entry which is preliminary data.</text>
</comment>
<gene>
    <name evidence="3" type="ORF">BGW36DRAFT_381894</name>
</gene>
<dbReference type="Gene3D" id="2.30.29.30">
    <property type="entry name" value="Pleckstrin-homology domain (PH domain)/Phosphotyrosine-binding domain (PTB)"/>
    <property type="match status" value="2"/>
</dbReference>
<evidence type="ECO:0000259" key="2">
    <source>
        <dbReference type="PROSITE" id="PS50003"/>
    </source>
</evidence>
<dbReference type="InterPro" id="IPR057379">
    <property type="entry name" value="PH_SPO71"/>
</dbReference>
<reference evidence="3" key="1">
    <citation type="submission" date="2021-12" db="EMBL/GenBank/DDBJ databases">
        <title>Convergent genome expansion in fungi linked to evolution of root-endophyte symbiosis.</title>
        <authorList>
            <consortium name="DOE Joint Genome Institute"/>
            <person name="Ke Y.-H."/>
            <person name="Bonito G."/>
            <person name="Liao H.-L."/>
            <person name="Looney B."/>
            <person name="Rojas-Flechas A."/>
            <person name="Nash J."/>
            <person name="Hameed K."/>
            <person name="Schadt C."/>
            <person name="Martin F."/>
            <person name="Crous P.W."/>
            <person name="Miettinen O."/>
            <person name="Magnuson J.K."/>
            <person name="Labbe J."/>
            <person name="Jacobson D."/>
            <person name="Doktycz M.J."/>
            <person name="Veneault-Fourrey C."/>
            <person name="Kuo A."/>
            <person name="Mondo S."/>
            <person name="Calhoun S."/>
            <person name="Riley R."/>
            <person name="Ohm R."/>
            <person name="LaButti K."/>
            <person name="Andreopoulos B."/>
            <person name="Pangilinan J."/>
            <person name="Nolan M."/>
            <person name="Tritt A."/>
            <person name="Clum A."/>
            <person name="Lipzen A."/>
            <person name="Daum C."/>
            <person name="Barry K."/>
            <person name="Grigoriev I.V."/>
            <person name="Vilgalys R."/>
        </authorList>
    </citation>
    <scope>NUCLEOTIDE SEQUENCE</scope>
    <source>
        <strain evidence="3">PMI_201</strain>
    </source>
</reference>
<feature type="compositionally biased region" description="Polar residues" evidence="1">
    <location>
        <begin position="227"/>
        <end position="244"/>
    </location>
</feature>
<feature type="region of interest" description="Disordered" evidence="1">
    <location>
        <begin position="107"/>
        <end position="172"/>
    </location>
</feature>
<feature type="domain" description="PH" evidence="2">
    <location>
        <begin position="601"/>
        <end position="791"/>
    </location>
</feature>
<organism evidence="3 4">
    <name type="scientific">Talaromyces proteolyticus</name>
    <dbReference type="NCBI Taxonomy" id="1131652"/>
    <lineage>
        <taxon>Eukaryota</taxon>
        <taxon>Fungi</taxon>
        <taxon>Dikarya</taxon>
        <taxon>Ascomycota</taxon>
        <taxon>Pezizomycotina</taxon>
        <taxon>Eurotiomycetes</taxon>
        <taxon>Eurotiomycetidae</taxon>
        <taxon>Eurotiales</taxon>
        <taxon>Trichocomaceae</taxon>
        <taxon>Talaromyces</taxon>
        <taxon>Talaromyces sect. Bacilispori</taxon>
    </lineage>
</organism>
<dbReference type="GeneID" id="70246761"/>
<accession>A0AAD4PUD7</accession>
<dbReference type="GO" id="GO:0005628">
    <property type="term" value="C:prospore membrane"/>
    <property type="evidence" value="ECO:0007669"/>
    <property type="project" value="TreeGrafter"/>
</dbReference>
<dbReference type="EMBL" id="JAJTJA010000008">
    <property type="protein sequence ID" value="KAH8694991.1"/>
    <property type="molecule type" value="Genomic_DNA"/>
</dbReference>
<evidence type="ECO:0000313" key="3">
    <source>
        <dbReference type="EMBL" id="KAH8694991.1"/>
    </source>
</evidence>